<name>A0ABW5M6A8_9BACT</name>
<dbReference type="PANTHER" id="PTHR37299">
    <property type="entry name" value="TRANSCRIPTIONAL REGULATOR-RELATED"/>
    <property type="match status" value="1"/>
</dbReference>
<keyword evidence="1" id="KW-0812">Transmembrane</keyword>
<evidence type="ECO:0000259" key="2">
    <source>
        <dbReference type="PROSITE" id="PS50930"/>
    </source>
</evidence>
<comment type="caution">
    <text evidence="3">The sequence shown here is derived from an EMBL/GenBank/DDBJ whole genome shotgun (WGS) entry which is preliminary data.</text>
</comment>
<feature type="transmembrane region" description="Helical" evidence="1">
    <location>
        <begin position="15"/>
        <end position="36"/>
    </location>
</feature>
<dbReference type="Proteomes" id="UP001597469">
    <property type="component" value="Unassembled WGS sequence"/>
</dbReference>
<dbReference type="Gene3D" id="2.40.50.1020">
    <property type="entry name" value="LytTr DNA-binding domain"/>
    <property type="match status" value="1"/>
</dbReference>
<reference evidence="4" key="1">
    <citation type="journal article" date="2019" name="Int. J. Syst. Evol. Microbiol.">
        <title>The Global Catalogue of Microorganisms (GCM) 10K type strain sequencing project: providing services to taxonomists for standard genome sequencing and annotation.</title>
        <authorList>
            <consortium name="The Broad Institute Genomics Platform"/>
            <consortium name="The Broad Institute Genome Sequencing Center for Infectious Disease"/>
            <person name="Wu L."/>
            <person name="Ma J."/>
        </authorList>
    </citation>
    <scope>NUCLEOTIDE SEQUENCE [LARGE SCALE GENOMIC DNA]</scope>
    <source>
        <strain evidence="4">KCTC 42805</strain>
    </source>
</reference>
<sequence length="342" mass="39676">MNEIRLTRAFLRKPLNSIFILLSIFALVEAIAWSIGYSMKIAKVSQAGGFMHYIGVLVRVMIVPEIFTTLITVALINHFHNWLKLNCISNNWRAIGRYELSLLPVFLVSFLAFNPVTQTIRYVLERYSHKSFSFTNYLNDYILNTYSWGTYFKYLFPLILIGYIAVNISLLSDYLKQRREAQEAAEAQAAEASQKALALSTVFTAPKPAPSSTYLNYLKGKNTFGELDFPVTDVYFFTIEDRYYYAELAKGRYLVGKTLNELDAELDPSLFFRIKRDYIVNRHAVLNYAYWENGKYIVRLNTPERHEIVVPRARMQEFREWLQGNQRPYADSDSDIILSSQS</sequence>
<dbReference type="SMART" id="SM00850">
    <property type="entry name" value="LytTR"/>
    <property type="match status" value="1"/>
</dbReference>
<feature type="transmembrane region" description="Helical" evidence="1">
    <location>
        <begin position="56"/>
        <end position="79"/>
    </location>
</feature>
<protein>
    <submittedName>
        <fullName evidence="3">LytTR family DNA-binding domain-containing protein</fullName>
    </submittedName>
</protein>
<gene>
    <name evidence="3" type="ORF">ACFSUS_17975</name>
</gene>
<keyword evidence="4" id="KW-1185">Reference proteome</keyword>
<dbReference type="PROSITE" id="PS50930">
    <property type="entry name" value="HTH_LYTTR"/>
    <property type="match status" value="1"/>
</dbReference>
<dbReference type="EMBL" id="JBHULN010000011">
    <property type="protein sequence ID" value="MFD2572532.1"/>
    <property type="molecule type" value="Genomic_DNA"/>
</dbReference>
<keyword evidence="3" id="KW-0238">DNA-binding</keyword>
<feature type="transmembrane region" description="Helical" evidence="1">
    <location>
        <begin position="100"/>
        <end position="124"/>
    </location>
</feature>
<organism evidence="3 4">
    <name type="scientific">Spirosoma soli</name>
    <dbReference type="NCBI Taxonomy" id="1770529"/>
    <lineage>
        <taxon>Bacteria</taxon>
        <taxon>Pseudomonadati</taxon>
        <taxon>Bacteroidota</taxon>
        <taxon>Cytophagia</taxon>
        <taxon>Cytophagales</taxon>
        <taxon>Cytophagaceae</taxon>
        <taxon>Spirosoma</taxon>
    </lineage>
</organism>
<keyword evidence="1" id="KW-1133">Transmembrane helix</keyword>
<dbReference type="Pfam" id="PF04397">
    <property type="entry name" value="LytTR"/>
    <property type="match status" value="1"/>
</dbReference>
<dbReference type="PANTHER" id="PTHR37299:SF1">
    <property type="entry name" value="STAGE 0 SPORULATION PROTEIN A HOMOLOG"/>
    <property type="match status" value="1"/>
</dbReference>
<feature type="transmembrane region" description="Helical" evidence="1">
    <location>
        <begin position="151"/>
        <end position="171"/>
    </location>
</feature>
<dbReference type="InterPro" id="IPR007492">
    <property type="entry name" value="LytTR_DNA-bd_dom"/>
</dbReference>
<proteinExistence type="predicted"/>
<accession>A0ABW5M6A8</accession>
<evidence type="ECO:0000313" key="4">
    <source>
        <dbReference type="Proteomes" id="UP001597469"/>
    </source>
</evidence>
<evidence type="ECO:0000256" key="1">
    <source>
        <dbReference type="SAM" id="Phobius"/>
    </source>
</evidence>
<feature type="domain" description="HTH LytTR-type" evidence="2">
    <location>
        <begin position="229"/>
        <end position="324"/>
    </location>
</feature>
<dbReference type="GO" id="GO:0003677">
    <property type="term" value="F:DNA binding"/>
    <property type="evidence" value="ECO:0007669"/>
    <property type="project" value="UniProtKB-KW"/>
</dbReference>
<evidence type="ECO:0000313" key="3">
    <source>
        <dbReference type="EMBL" id="MFD2572532.1"/>
    </source>
</evidence>
<keyword evidence="1" id="KW-0472">Membrane</keyword>
<dbReference type="InterPro" id="IPR046947">
    <property type="entry name" value="LytR-like"/>
</dbReference>